<dbReference type="EMBL" id="VSRR010012725">
    <property type="protein sequence ID" value="MPC54906.1"/>
    <property type="molecule type" value="Genomic_DNA"/>
</dbReference>
<reference evidence="2 3" key="1">
    <citation type="submission" date="2019-05" db="EMBL/GenBank/DDBJ databases">
        <title>Another draft genome of Portunus trituberculatus and its Hox gene families provides insights of decapod evolution.</title>
        <authorList>
            <person name="Jeong J.-H."/>
            <person name="Song I."/>
            <person name="Kim S."/>
            <person name="Choi T."/>
            <person name="Kim D."/>
            <person name="Ryu S."/>
            <person name="Kim W."/>
        </authorList>
    </citation>
    <scope>NUCLEOTIDE SEQUENCE [LARGE SCALE GENOMIC DNA]</scope>
    <source>
        <tissue evidence="2">Muscle</tissue>
    </source>
</reference>
<organism evidence="2 3">
    <name type="scientific">Portunus trituberculatus</name>
    <name type="common">Swimming crab</name>
    <name type="synonym">Neptunus trituberculatus</name>
    <dbReference type="NCBI Taxonomy" id="210409"/>
    <lineage>
        <taxon>Eukaryota</taxon>
        <taxon>Metazoa</taxon>
        <taxon>Ecdysozoa</taxon>
        <taxon>Arthropoda</taxon>
        <taxon>Crustacea</taxon>
        <taxon>Multicrustacea</taxon>
        <taxon>Malacostraca</taxon>
        <taxon>Eumalacostraca</taxon>
        <taxon>Eucarida</taxon>
        <taxon>Decapoda</taxon>
        <taxon>Pleocyemata</taxon>
        <taxon>Brachyura</taxon>
        <taxon>Eubrachyura</taxon>
        <taxon>Portunoidea</taxon>
        <taxon>Portunidae</taxon>
        <taxon>Portuninae</taxon>
        <taxon>Portunus</taxon>
    </lineage>
</organism>
<accession>A0A5B7GBK9</accession>
<dbReference type="Proteomes" id="UP000324222">
    <property type="component" value="Unassembled WGS sequence"/>
</dbReference>
<protein>
    <submittedName>
        <fullName evidence="2">Uncharacterized protein</fullName>
    </submittedName>
</protein>
<evidence type="ECO:0000256" key="1">
    <source>
        <dbReference type="SAM" id="MobiDB-lite"/>
    </source>
</evidence>
<keyword evidence="3" id="KW-1185">Reference proteome</keyword>
<proteinExistence type="predicted"/>
<sequence length="142" mass="15645">MLTSVDAPLPAQHRARGREGLRERRWREGAAVIRPRTPLCPSHVHTGTTKVSALRVYDGACSKGLKESLPRTTRHYRRLTTGEGAAPTLAHWHCVDDMPASQLTDGHGTVARSASHSPLTVRSRRIVTSNTNKSPVLRPLEM</sequence>
<dbReference type="AlphaFoldDB" id="A0A5B7GBK9"/>
<comment type="caution">
    <text evidence="2">The sequence shown here is derived from an EMBL/GenBank/DDBJ whole genome shotgun (WGS) entry which is preliminary data.</text>
</comment>
<feature type="region of interest" description="Disordered" evidence="1">
    <location>
        <begin position="1"/>
        <end position="22"/>
    </location>
</feature>
<evidence type="ECO:0000313" key="3">
    <source>
        <dbReference type="Proteomes" id="UP000324222"/>
    </source>
</evidence>
<evidence type="ECO:0000313" key="2">
    <source>
        <dbReference type="EMBL" id="MPC54906.1"/>
    </source>
</evidence>
<gene>
    <name evidence="2" type="ORF">E2C01_048835</name>
</gene>
<name>A0A5B7GBK9_PORTR</name>